<dbReference type="Gene3D" id="2.30.30.40">
    <property type="entry name" value="SH3 Domains"/>
    <property type="match status" value="1"/>
</dbReference>
<feature type="compositionally biased region" description="Polar residues" evidence="1">
    <location>
        <begin position="178"/>
        <end position="189"/>
    </location>
</feature>
<feature type="region of interest" description="Disordered" evidence="1">
    <location>
        <begin position="161"/>
        <end position="208"/>
    </location>
</feature>
<evidence type="ECO:0000313" key="4">
    <source>
        <dbReference type="Proteomes" id="UP000220922"/>
    </source>
</evidence>
<organism evidence="3 4">
    <name type="scientific">Candidatus Chloroploca asiatica</name>
    <dbReference type="NCBI Taxonomy" id="1506545"/>
    <lineage>
        <taxon>Bacteria</taxon>
        <taxon>Bacillati</taxon>
        <taxon>Chloroflexota</taxon>
        <taxon>Chloroflexia</taxon>
        <taxon>Chloroflexales</taxon>
        <taxon>Chloroflexineae</taxon>
        <taxon>Oscillochloridaceae</taxon>
        <taxon>Candidatus Chloroploca</taxon>
    </lineage>
</organism>
<comment type="caution">
    <text evidence="3">The sequence shown here is derived from an EMBL/GenBank/DDBJ whole genome shotgun (WGS) entry which is preliminary data.</text>
</comment>
<keyword evidence="2" id="KW-0472">Membrane</keyword>
<sequence>MNMSIDENPSGPLELLASARDKYTLAMARVRHSPPELALLSLHGSLEDALRSYALRLSLPEARAPFGQLLEAMKALPQAALSPAEAEGIRRMHRLRARVAQGEALALTGETIATYHRLVARLLQRYGIVVVAPGDEVNATHALGLEALAAEEPRATIPLHAVPGAKGARPPEPRPPLSNASGRSPQQPTGEPPQRPLRPGQPSSATSELPIARELRAQRGPSYANLERAEQLADFWARWQGWMLPIIIILSIFLVGFVISISLQQIRTSQPLVPVTANVLVATATLESVATMATEAEPATDPPAEPPLPSVDGLTIGRTVYVRADAGALNLRLRPGISGNNEVQTILMPGTAAEIIAGPVELDGYTWWQVRVAGNEGWCAGQFLEVR</sequence>
<feature type="transmembrane region" description="Helical" evidence="2">
    <location>
        <begin position="242"/>
        <end position="263"/>
    </location>
</feature>
<proteinExistence type="predicted"/>
<reference evidence="3 4" key="1">
    <citation type="submission" date="2016-05" db="EMBL/GenBank/DDBJ databases">
        <authorList>
            <person name="Lavstsen T."/>
            <person name="Jespersen J.S."/>
        </authorList>
    </citation>
    <scope>NUCLEOTIDE SEQUENCE [LARGE SCALE GENOMIC DNA]</scope>
    <source>
        <strain evidence="3 4">B7-9</strain>
    </source>
</reference>
<name>A0A2H3KIY1_9CHLR</name>
<protein>
    <recommendedName>
        <fullName evidence="5">SH3b domain-containing protein</fullName>
    </recommendedName>
</protein>
<dbReference type="AlphaFoldDB" id="A0A2H3KIY1"/>
<evidence type="ECO:0000313" key="3">
    <source>
        <dbReference type="EMBL" id="PDV97108.1"/>
    </source>
</evidence>
<gene>
    <name evidence="3" type="ORF">A9Q02_19325</name>
</gene>
<evidence type="ECO:0008006" key="5">
    <source>
        <dbReference type="Google" id="ProtNLM"/>
    </source>
</evidence>
<dbReference type="Proteomes" id="UP000220922">
    <property type="component" value="Unassembled WGS sequence"/>
</dbReference>
<evidence type="ECO:0000256" key="2">
    <source>
        <dbReference type="SAM" id="Phobius"/>
    </source>
</evidence>
<evidence type="ECO:0000256" key="1">
    <source>
        <dbReference type="SAM" id="MobiDB-lite"/>
    </source>
</evidence>
<keyword evidence="2" id="KW-1133">Transmembrane helix</keyword>
<dbReference type="EMBL" id="LYXE01000165">
    <property type="protein sequence ID" value="PDV97108.1"/>
    <property type="molecule type" value="Genomic_DNA"/>
</dbReference>
<accession>A0A2H3KIY1</accession>
<keyword evidence="2" id="KW-0812">Transmembrane</keyword>
<keyword evidence="4" id="KW-1185">Reference proteome</keyword>